<evidence type="ECO:0000313" key="2">
    <source>
        <dbReference type="Proteomes" id="UP000823399"/>
    </source>
</evidence>
<dbReference type="OrthoDB" id="3237716at2759"/>
<dbReference type="Proteomes" id="UP000823399">
    <property type="component" value="Unassembled WGS sequence"/>
</dbReference>
<gene>
    <name evidence="1" type="ORF">F5147DRAFT_585238</name>
</gene>
<protein>
    <submittedName>
        <fullName evidence="1">Uncharacterized protein</fullName>
    </submittedName>
</protein>
<accession>A0A9P7JNV2</accession>
<comment type="caution">
    <text evidence="1">The sequence shown here is derived from an EMBL/GenBank/DDBJ whole genome shotgun (WGS) entry which is preliminary data.</text>
</comment>
<dbReference type="GeneID" id="64694110"/>
<reference evidence="1" key="1">
    <citation type="journal article" date="2020" name="New Phytol.">
        <title>Comparative genomics reveals dynamic genome evolution in host specialist ectomycorrhizal fungi.</title>
        <authorList>
            <person name="Lofgren L.A."/>
            <person name="Nguyen N.H."/>
            <person name="Vilgalys R."/>
            <person name="Ruytinx J."/>
            <person name="Liao H.L."/>
            <person name="Branco S."/>
            <person name="Kuo A."/>
            <person name="LaButti K."/>
            <person name="Lipzen A."/>
            <person name="Andreopoulos W."/>
            <person name="Pangilinan J."/>
            <person name="Riley R."/>
            <person name="Hundley H."/>
            <person name="Na H."/>
            <person name="Barry K."/>
            <person name="Grigoriev I.V."/>
            <person name="Stajich J.E."/>
            <person name="Kennedy P.G."/>
        </authorList>
    </citation>
    <scope>NUCLEOTIDE SEQUENCE</scope>
    <source>
        <strain evidence="1">FC423</strain>
    </source>
</reference>
<keyword evidence="2" id="KW-1185">Reference proteome</keyword>
<organism evidence="1 2">
    <name type="scientific">Suillus discolor</name>
    <dbReference type="NCBI Taxonomy" id="1912936"/>
    <lineage>
        <taxon>Eukaryota</taxon>
        <taxon>Fungi</taxon>
        <taxon>Dikarya</taxon>
        <taxon>Basidiomycota</taxon>
        <taxon>Agaricomycotina</taxon>
        <taxon>Agaricomycetes</taxon>
        <taxon>Agaricomycetidae</taxon>
        <taxon>Boletales</taxon>
        <taxon>Suillineae</taxon>
        <taxon>Suillaceae</taxon>
        <taxon>Suillus</taxon>
    </lineage>
</organism>
<proteinExistence type="predicted"/>
<name>A0A9P7JNV2_9AGAM</name>
<sequence length="71" mass="8065">PGVFSFNIDIITGDMKRRFHGKTDMPWDNFKSHILAYLDAPEEVQLVYKFMGDNGKASHLNDAEAFSIAMD</sequence>
<feature type="non-terminal residue" evidence="1">
    <location>
        <position position="1"/>
    </location>
</feature>
<dbReference type="RefSeq" id="XP_041287335.1">
    <property type="nucleotide sequence ID" value="XM_041431851.1"/>
</dbReference>
<dbReference type="AlphaFoldDB" id="A0A9P7JNV2"/>
<evidence type="ECO:0000313" key="1">
    <source>
        <dbReference type="EMBL" id="KAG2093890.1"/>
    </source>
</evidence>
<dbReference type="EMBL" id="JABBWM010000082">
    <property type="protein sequence ID" value="KAG2093890.1"/>
    <property type="molecule type" value="Genomic_DNA"/>
</dbReference>